<dbReference type="GeneID" id="19977852"/>
<accession>W2S8F7</accession>
<reference evidence="2 3" key="1">
    <citation type="submission" date="2013-03" db="EMBL/GenBank/DDBJ databases">
        <title>The Genome Sequence of Phialophora europaea CBS 101466.</title>
        <authorList>
            <consortium name="The Broad Institute Genomics Platform"/>
            <person name="Cuomo C."/>
            <person name="de Hoog S."/>
            <person name="Gorbushina A."/>
            <person name="Walker B."/>
            <person name="Young S.K."/>
            <person name="Zeng Q."/>
            <person name="Gargeya S."/>
            <person name="Fitzgerald M."/>
            <person name="Haas B."/>
            <person name="Abouelleil A."/>
            <person name="Allen A.W."/>
            <person name="Alvarado L."/>
            <person name="Arachchi H.M."/>
            <person name="Berlin A.M."/>
            <person name="Chapman S.B."/>
            <person name="Gainer-Dewar J."/>
            <person name="Goldberg J."/>
            <person name="Griggs A."/>
            <person name="Gujja S."/>
            <person name="Hansen M."/>
            <person name="Howarth C."/>
            <person name="Imamovic A."/>
            <person name="Ireland A."/>
            <person name="Larimer J."/>
            <person name="McCowan C."/>
            <person name="Murphy C."/>
            <person name="Pearson M."/>
            <person name="Poon T.W."/>
            <person name="Priest M."/>
            <person name="Roberts A."/>
            <person name="Saif S."/>
            <person name="Shea T."/>
            <person name="Sisk P."/>
            <person name="Sykes S."/>
            <person name="Wortman J."/>
            <person name="Nusbaum C."/>
            <person name="Birren B."/>
        </authorList>
    </citation>
    <scope>NUCLEOTIDE SEQUENCE [LARGE SCALE GENOMIC DNA]</scope>
    <source>
        <strain evidence="2 3">CBS 101466</strain>
    </source>
</reference>
<dbReference type="HOGENOM" id="CLU_1023148_0_0_1"/>
<dbReference type="VEuPathDB" id="FungiDB:HMPREF1541_10513"/>
<protein>
    <submittedName>
        <fullName evidence="2">Uncharacterized protein</fullName>
    </submittedName>
</protein>
<sequence length="272" mass="29746">MHYAFFGRPETFLLEHVLREPKAQRALMLWLSAARSAYMLKLKWARKPKIWMLTGQYLLDDARTVSISSCEETGKVGVTSAAVGALAGVPVGGSIGLGHNSKAQVTMEMPGQNVWAARYHLVDTDFVRLKAGEEAQLPPVIALHPDVTSRAGKAASWYMDTGGQEPEVATVQLEKQSEPKTRVQEVVEVIELPVGEGKAASEPEARVQEMVEVIELPDGEGKTTSENDGRGDYSRDLEEAIQEFEKVMGQGAEEDPDQKTDMVDTTAGGQLY</sequence>
<dbReference type="EMBL" id="KB822715">
    <property type="protein sequence ID" value="ETN44333.1"/>
    <property type="molecule type" value="Genomic_DNA"/>
</dbReference>
<keyword evidence="3" id="KW-1185">Reference proteome</keyword>
<dbReference type="RefSeq" id="XP_008713406.1">
    <property type="nucleotide sequence ID" value="XM_008715184.1"/>
</dbReference>
<name>W2S8F7_CYPE1</name>
<dbReference type="Proteomes" id="UP000030752">
    <property type="component" value="Unassembled WGS sequence"/>
</dbReference>
<evidence type="ECO:0000313" key="2">
    <source>
        <dbReference type="EMBL" id="ETN44333.1"/>
    </source>
</evidence>
<dbReference type="InParanoid" id="W2S8F7"/>
<evidence type="ECO:0000313" key="3">
    <source>
        <dbReference type="Proteomes" id="UP000030752"/>
    </source>
</evidence>
<gene>
    <name evidence="2" type="ORF">HMPREF1541_10513</name>
</gene>
<dbReference type="eggNOG" id="ENOG502SZ1T">
    <property type="taxonomic scope" value="Eukaryota"/>
</dbReference>
<dbReference type="OrthoDB" id="4670414at2759"/>
<dbReference type="STRING" id="1220924.W2S8F7"/>
<dbReference type="AlphaFoldDB" id="W2S8F7"/>
<proteinExistence type="predicted"/>
<evidence type="ECO:0000256" key="1">
    <source>
        <dbReference type="SAM" id="MobiDB-lite"/>
    </source>
</evidence>
<organism evidence="2 3">
    <name type="scientific">Cyphellophora europaea (strain CBS 101466)</name>
    <name type="common">Phialophora europaea</name>
    <dbReference type="NCBI Taxonomy" id="1220924"/>
    <lineage>
        <taxon>Eukaryota</taxon>
        <taxon>Fungi</taxon>
        <taxon>Dikarya</taxon>
        <taxon>Ascomycota</taxon>
        <taxon>Pezizomycotina</taxon>
        <taxon>Eurotiomycetes</taxon>
        <taxon>Chaetothyriomycetidae</taxon>
        <taxon>Chaetothyriales</taxon>
        <taxon>Cyphellophoraceae</taxon>
        <taxon>Cyphellophora</taxon>
    </lineage>
</organism>
<feature type="region of interest" description="Disordered" evidence="1">
    <location>
        <begin position="248"/>
        <end position="272"/>
    </location>
</feature>